<reference evidence="4" key="1">
    <citation type="journal article" date="2023" name="Mol. Phylogenet. Evol.">
        <title>Genome-scale phylogeny and comparative genomics of the fungal order Sordariales.</title>
        <authorList>
            <person name="Hensen N."/>
            <person name="Bonometti L."/>
            <person name="Westerberg I."/>
            <person name="Brannstrom I.O."/>
            <person name="Guillou S."/>
            <person name="Cros-Aarteil S."/>
            <person name="Calhoun S."/>
            <person name="Haridas S."/>
            <person name="Kuo A."/>
            <person name="Mondo S."/>
            <person name="Pangilinan J."/>
            <person name="Riley R."/>
            <person name="LaButti K."/>
            <person name="Andreopoulos B."/>
            <person name="Lipzen A."/>
            <person name="Chen C."/>
            <person name="Yan M."/>
            <person name="Daum C."/>
            <person name="Ng V."/>
            <person name="Clum A."/>
            <person name="Steindorff A."/>
            <person name="Ohm R.A."/>
            <person name="Martin F."/>
            <person name="Silar P."/>
            <person name="Natvig D.O."/>
            <person name="Lalanne C."/>
            <person name="Gautier V."/>
            <person name="Ament-Velasquez S.L."/>
            <person name="Kruys A."/>
            <person name="Hutchinson M.I."/>
            <person name="Powell A.J."/>
            <person name="Barry K."/>
            <person name="Miller A.N."/>
            <person name="Grigoriev I.V."/>
            <person name="Debuchy R."/>
            <person name="Gladieux P."/>
            <person name="Hiltunen Thoren M."/>
            <person name="Johannesson H."/>
        </authorList>
    </citation>
    <scope>NUCLEOTIDE SEQUENCE [LARGE SCALE GENOMIC DNA]</scope>
    <source>
        <strain evidence="4">CBS 284.82</strain>
    </source>
</reference>
<dbReference type="Gene3D" id="3.20.20.190">
    <property type="entry name" value="Phosphatidylinositol (PI) phosphodiesterase"/>
    <property type="match status" value="1"/>
</dbReference>
<proteinExistence type="predicted"/>
<feature type="compositionally biased region" description="Low complexity" evidence="1">
    <location>
        <begin position="27"/>
        <end position="43"/>
    </location>
</feature>
<dbReference type="GO" id="GO:0006629">
    <property type="term" value="P:lipid metabolic process"/>
    <property type="evidence" value="ECO:0007669"/>
    <property type="project" value="InterPro"/>
</dbReference>
<dbReference type="AlphaFoldDB" id="A0AAN6PQZ8"/>
<sequence length="416" mass="44584">MARLPPRALTALLSLTPRVLASPQDRAMTTTATQPAPSTAAAPVPCNNSPDLCSRAYNNITHMGAHDSAFLRDASTSNSVAGNQYYNATIALSAGIRLLQAQVHLSSNNTLELCHTDCRILDAGPLEAWLARIKHWLDANPNDVVTLLLVNSDNQPASSFGTVFDRSGISTYAYTPPSSSGSNQNTITWPTLQALITANTRLITFIASLPSPTTSDYPYLLNEFNHVFETPYNTTSPSSFTCALDRGGNSTSVQTAISAGMLPLLNHFVYLELTPDIWIPAASAVDATNSPSETEVGALGRHLRDCMGEWGNNARVVFVLVDFYDRGPAVGAADRVNGVGEAVGRVREPAVASSRAVRVRGRRRFFGGGAEVVVGVLLGMGWATVVFQERVGVGYWVCLFFAVLGDYLDMEGGREA</sequence>
<accession>A0AAN6PQZ8</accession>
<dbReference type="PANTHER" id="PTHR13593">
    <property type="match status" value="1"/>
</dbReference>
<dbReference type="EMBL" id="MU854317">
    <property type="protein sequence ID" value="KAK4044625.1"/>
    <property type="molecule type" value="Genomic_DNA"/>
</dbReference>
<keyword evidence="2" id="KW-0732">Signal</keyword>
<dbReference type="GO" id="GO:0008081">
    <property type="term" value="F:phosphoric diester hydrolase activity"/>
    <property type="evidence" value="ECO:0007669"/>
    <property type="project" value="InterPro"/>
</dbReference>
<feature type="region of interest" description="Disordered" evidence="1">
    <location>
        <begin position="23"/>
        <end position="43"/>
    </location>
</feature>
<dbReference type="Proteomes" id="UP001303115">
    <property type="component" value="Unassembled WGS sequence"/>
</dbReference>
<feature type="signal peptide" evidence="2">
    <location>
        <begin position="1"/>
        <end position="21"/>
    </location>
</feature>
<protein>
    <submittedName>
        <fullName evidence="3">PLC-like phosphodiesterase</fullName>
    </submittedName>
</protein>
<comment type="caution">
    <text evidence="3">The sequence shown here is derived from an EMBL/GenBank/DDBJ whole genome shotgun (WGS) entry which is preliminary data.</text>
</comment>
<dbReference type="Pfam" id="PF26146">
    <property type="entry name" value="PI-PLC_X"/>
    <property type="match status" value="1"/>
</dbReference>
<evidence type="ECO:0000256" key="2">
    <source>
        <dbReference type="SAM" id="SignalP"/>
    </source>
</evidence>
<dbReference type="PANTHER" id="PTHR13593:SF80">
    <property type="entry name" value="PLC-LIKE PHOSPHODIESTERASE"/>
    <property type="match status" value="1"/>
</dbReference>
<feature type="chain" id="PRO_5042911585" evidence="2">
    <location>
        <begin position="22"/>
        <end position="416"/>
    </location>
</feature>
<evidence type="ECO:0000313" key="3">
    <source>
        <dbReference type="EMBL" id="KAK4044625.1"/>
    </source>
</evidence>
<keyword evidence="4" id="KW-1185">Reference proteome</keyword>
<evidence type="ECO:0000256" key="1">
    <source>
        <dbReference type="SAM" id="MobiDB-lite"/>
    </source>
</evidence>
<dbReference type="SUPFAM" id="SSF51695">
    <property type="entry name" value="PLC-like phosphodiesterases"/>
    <property type="match status" value="1"/>
</dbReference>
<gene>
    <name evidence="3" type="ORF">C8A01DRAFT_12025</name>
</gene>
<name>A0AAN6PQZ8_9PEZI</name>
<evidence type="ECO:0000313" key="4">
    <source>
        <dbReference type="Proteomes" id="UP001303115"/>
    </source>
</evidence>
<dbReference type="InterPro" id="IPR017946">
    <property type="entry name" value="PLC-like_Pdiesterase_TIM-brl"/>
</dbReference>
<organism evidence="3 4">
    <name type="scientific">Parachaetomium inaequale</name>
    <dbReference type="NCBI Taxonomy" id="2588326"/>
    <lineage>
        <taxon>Eukaryota</taxon>
        <taxon>Fungi</taxon>
        <taxon>Dikarya</taxon>
        <taxon>Ascomycota</taxon>
        <taxon>Pezizomycotina</taxon>
        <taxon>Sordariomycetes</taxon>
        <taxon>Sordariomycetidae</taxon>
        <taxon>Sordariales</taxon>
        <taxon>Chaetomiaceae</taxon>
        <taxon>Parachaetomium</taxon>
    </lineage>
</organism>
<dbReference type="InterPro" id="IPR051057">
    <property type="entry name" value="PI-PLC_domain"/>
</dbReference>